<proteinExistence type="predicted"/>
<dbReference type="PROSITE" id="PS50904">
    <property type="entry name" value="PRELI_MSF1"/>
    <property type="match status" value="1"/>
</dbReference>
<gene>
    <name evidence="3" type="primary">LOC100375640</name>
</gene>
<evidence type="ECO:0000313" key="2">
    <source>
        <dbReference type="Proteomes" id="UP000694865"/>
    </source>
</evidence>
<sequence length="198" mass="22534">MKIWTSEHVFEHPWETVVQAAWRKYPNPHNPTVVGLDVIDRHVDKQGRLVSHRLMCTEWGLPMWVQKLVGVDRACYASEHSVVDRKRKTFVLRTNNVTFSNLVAINEQLTYSPHPTDKKSTLLKQEAIITVHGMRLSSYLEQLVVNTCSSKATQGRVAMEWVIGKINTEVKDLAKGVKGIKHNLENIATKAENLESPL</sequence>
<dbReference type="RefSeq" id="XP_002740119.1">
    <property type="nucleotide sequence ID" value="XM_002740073.2"/>
</dbReference>
<accession>A0ABM0GYD6</accession>
<dbReference type="Pfam" id="PF04707">
    <property type="entry name" value="PRELI"/>
    <property type="match status" value="1"/>
</dbReference>
<keyword evidence="2" id="KW-1185">Reference proteome</keyword>
<reference evidence="3" key="1">
    <citation type="submission" date="2025-08" db="UniProtKB">
        <authorList>
            <consortium name="RefSeq"/>
        </authorList>
    </citation>
    <scope>IDENTIFICATION</scope>
    <source>
        <tissue evidence="3">Testes</tissue>
    </source>
</reference>
<dbReference type="InterPro" id="IPR037365">
    <property type="entry name" value="Slowmo/Ups"/>
</dbReference>
<dbReference type="InterPro" id="IPR006797">
    <property type="entry name" value="PRELI/MSF1_dom"/>
</dbReference>
<dbReference type="PANTHER" id="PTHR11158">
    <property type="entry name" value="MSF1/PX19 RELATED"/>
    <property type="match status" value="1"/>
</dbReference>
<name>A0ABM0GYD6_SACKO</name>
<dbReference type="GeneID" id="100375640"/>
<organism evidence="2 3">
    <name type="scientific">Saccoglossus kowalevskii</name>
    <name type="common">Acorn worm</name>
    <dbReference type="NCBI Taxonomy" id="10224"/>
    <lineage>
        <taxon>Eukaryota</taxon>
        <taxon>Metazoa</taxon>
        <taxon>Hemichordata</taxon>
        <taxon>Enteropneusta</taxon>
        <taxon>Harrimaniidae</taxon>
        <taxon>Saccoglossus</taxon>
    </lineage>
</organism>
<evidence type="ECO:0000259" key="1">
    <source>
        <dbReference type="PROSITE" id="PS50904"/>
    </source>
</evidence>
<protein>
    <submittedName>
        <fullName evidence="3">Protein slowmo homolog 2-like</fullName>
    </submittedName>
</protein>
<dbReference type="Proteomes" id="UP000694865">
    <property type="component" value="Unplaced"/>
</dbReference>
<evidence type="ECO:0000313" key="3">
    <source>
        <dbReference type="RefSeq" id="XP_002740119.1"/>
    </source>
</evidence>
<feature type="domain" description="PRELI/MSF1" evidence="1">
    <location>
        <begin position="1"/>
        <end position="171"/>
    </location>
</feature>